<dbReference type="GO" id="GO:0031386">
    <property type="term" value="F:protein tag activity"/>
    <property type="evidence" value="ECO:0000318"/>
    <property type="project" value="GO_Central"/>
</dbReference>
<dbReference type="PANTHER" id="PTHR10666">
    <property type="entry name" value="UBIQUITIN"/>
    <property type="match status" value="1"/>
</dbReference>
<dbReference type="GO" id="GO:0019941">
    <property type="term" value="P:modification-dependent protein catabolic process"/>
    <property type="evidence" value="ECO:0000318"/>
    <property type="project" value="GO_Central"/>
</dbReference>
<dbReference type="GO" id="GO:0031625">
    <property type="term" value="F:ubiquitin protein ligase binding"/>
    <property type="evidence" value="ECO:0000318"/>
    <property type="project" value="GO_Central"/>
</dbReference>
<dbReference type="STRING" id="3983.A0A2C9WC88"/>
<sequence>MVEVSTSFRLRWLCLSKWSVRDGADKEGIPLDQQCLIFAKKQLKNGRTLADYNIQKESTLHLVFPPREKNDTIVQVKIQDKEVISPYKQRLIFAEK</sequence>
<dbReference type="AlphaFoldDB" id="A0A2C9WC88"/>
<dbReference type="GO" id="GO:0005737">
    <property type="term" value="C:cytoplasm"/>
    <property type="evidence" value="ECO:0000318"/>
    <property type="project" value="GO_Central"/>
</dbReference>
<evidence type="ECO:0000259" key="2">
    <source>
        <dbReference type="PROSITE" id="PS50053"/>
    </source>
</evidence>
<dbReference type="InterPro" id="IPR000626">
    <property type="entry name" value="Ubiquitin-like_dom"/>
</dbReference>
<feature type="domain" description="Ubiquitin-like" evidence="2">
    <location>
        <begin position="17"/>
        <end position="63"/>
    </location>
</feature>
<dbReference type="PRINTS" id="PR00348">
    <property type="entry name" value="UBIQUITIN"/>
</dbReference>
<dbReference type="SMART" id="SM00213">
    <property type="entry name" value="UBQ"/>
    <property type="match status" value="1"/>
</dbReference>
<dbReference type="Gene3D" id="3.10.20.90">
    <property type="entry name" value="Phosphatidylinositol 3-kinase Catalytic Subunit, Chain A, domain 1"/>
    <property type="match status" value="1"/>
</dbReference>
<dbReference type="Pfam" id="PF00240">
    <property type="entry name" value="ubiquitin"/>
    <property type="match status" value="1"/>
</dbReference>
<keyword evidence="1" id="KW-1017">Isopeptide bond</keyword>
<accession>A0A2C9WC88</accession>
<proteinExistence type="predicted"/>
<dbReference type="InterPro" id="IPR019956">
    <property type="entry name" value="Ubiquitin_dom"/>
</dbReference>
<dbReference type="PROSITE" id="PS50053">
    <property type="entry name" value="UBIQUITIN_2"/>
    <property type="match status" value="1"/>
</dbReference>
<name>A0A2C9WC88_MANES</name>
<dbReference type="GO" id="GO:0016567">
    <property type="term" value="P:protein ubiquitination"/>
    <property type="evidence" value="ECO:0000318"/>
    <property type="project" value="GO_Central"/>
</dbReference>
<dbReference type="GO" id="GO:0003729">
    <property type="term" value="F:mRNA binding"/>
    <property type="evidence" value="ECO:0007669"/>
    <property type="project" value="UniProtKB-ARBA"/>
</dbReference>
<dbReference type="GO" id="GO:0005634">
    <property type="term" value="C:nucleus"/>
    <property type="evidence" value="ECO:0000318"/>
    <property type="project" value="GO_Central"/>
</dbReference>
<gene>
    <name evidence="3" type="ORF">MANES_02G091400</name>
</gene>
<dbReference type="InterPro" id="IPR029071">
    <property type="entry name" value="Ubiquitin-like_domsf"/>
</dbReference>
<evidence type="ECO:0000256" key="1">
    <source>
        <dbReference type="ARBA" id="ARBA00022499"/>
    </source>
</evidence>
<dbReference type="SUPFAM" id="SSF54236">
    <property type="entry name" value="Ubiquitin-like"/>
    <property type="match status" value="1"/>
</dbReference>
<evidence type="ECO:0000313" key="3">
    <source>
        <dbReference type="EMBL" id="OAY57365.1"/>
    </source>
</evidence>
<dbReference type="InterPro" id="IPR050158">
    <property type="entry name" value="Ubiquitin_ubiquitin-like"/>
</dbReference>
<protein>
    <recommendedName>
        <fullName evidence="2">Ubiquitin-like domain-containing protein</fullName>
    </recommendedName>
</protein>
<organism evidence="3">
    <name type="scientific">Manihot esculenta</name>
    <name type="common">Cassava</name>
    <name type="synonym">Jatropha manihot</name>
    <dbReference type="NCBI Taxonomy" id="3983"/>
    <lineage>
        <taxon>Eukaryota</taxon>
        <taxon>Viridiplantae</taxon>
        <taxon>Streptophyta</taxon>
        <taxon>Embryophyta</taxon>
        <taxon>Tracheophyta</taxon>
        <taxon>Spermatophyta</taxon>
        <taxon>Magnoliopsida</taxon>
        <taxon>eudicotyledons</taxon>
        <taxon>Gunneridae</taxon>
        <taxon>Pentapetalae</taxon>
        <taxon>rosids</taxon>
        <taxon>fabids</taxon>
        <taxon>Malpighiales</taxon>
        <taxon>Euphorbiaceae</taxon>
        <taxon>Crotonoideae</taxon>
        <taxon>Manihoteae</taxon>
        <taxon>Manihot</taxon>
    </lineage>
</organism>
<dbReference type="EMBL" id="CM004388">
    <property type="protein sequence ID" value="OAY57365.1"/>
    <property type="molecule type" value="Genomic_DNA"/>
</dbReference>
<reference evidence="3" key="1">
    <citation type="submission" date="2016-02" db="EMBL/GenBank/DDBJ databases">
        <title>WGS assembly of Manihot esculenta.</title>
        <authorList>
            <person name="Bredeson J.V."/>
            <person name="Prochnik S.E."/>
            <person name="Lyons J.B."/>
            <person name="Schmutz J."/>
            <person name="Grimwood J."/>
            <person name="Vrebalov J."/>
            <person name="Bart R.S."/>
            <person name="Amuge T."/>
            <person name="Ferguson M.E."/>
            <person name="Green R."/>
            <person name="Putnam N."/>
            <person name="Stites J."/>
            <person name="Rounsley S."/>
            <person name="Rokhsar D.S."/>
        </authorList>
    </citation>
    <scope>NUCLEOTIDE SEQUENCE [LARGE SCALE GENOMIC DNA]</scope>
    <source>
        <tissue evidence="3">Leaf</tissue>
    </source>
</reference>